<evidence type="ECO:0008006" key="5">
    <source>
        <dbReference type="Google" id="ProtNLM"/>
    </source>
</evidence>
<evidence type="ECO:0000313" key="4">
    <source>
        <dbReference type="Proteomes" id="UP000241447"/>
    </source>
</evidence>
<dbReference type="AlphaFoldDB" id="A0A2R4M6F1"/>
<protein>
    <recommendedName>
        <fullName evidence="5">Holin-X, holin superfamily III</fullName>
    </recommendedName>
</protein>
<feature type="region of interest" description="Disordered" evidence="1">
    <location>
        <begin position="81"/>
        <end position="107"/>
    </location>
</feature>
<name>A0A2R4M6F1_9RHOB</name>
<evidence type="ECO:0000256" key="2">
    <source>
        <dbReference type="SAM" id="Phobius"/>
    </source>
</evidence>
<keyword evidence="2" id="KW-0472">Membrane</keyword>
<accession>A0A2R4M6F1</accession>
<feature type="compositionally biased region" description="Low complexity" evidence="1">
    <location>
        <begin position="97"/>
        <end position="106"/>
    </location>
</feature>
<dbReference type="RefSeq" id="WP_107721451.1">
    <property type="nucleotide sequence ID" value="NZ_CP028475.1"/>
</dbReference>
<dbReference type="Proteomes" id="UP000241447">
    <property type="component" value="Chromosome"/>
</dbReference>
<sequence>MVFPLLQRAERDIKAGARRMLWSAIAIVIAGLIAGVGVCFVLLWAYLTLSVELGPPMAAGVMGVGLIVSAGVILALSLHEARQDRTDPPSPQPAPEPTAANPETDTLPSLVAFTAAFVLARYLSDRNTDE</sequence>
<keyword evidence="2" id="KW-0812">Transmembrane</keyword>
<gene>
    <name evidence="3" type="ORF">DA792_17200</name>
</gene>
<feature type="transmembrane region" description="Helical" evidence="2">
    <location>
        <begin position="58"/>
        <end position="78"/>
    </location>
</feature>
<proteinExistence type="predicted"/>
<dbReference type="InterPro" id="IPR009937">
    <property type="entry name" value="Phage_holin_3_6"/>
</dbReference>
<organism evidence="3 4">
    <name type="scientific">Celeribacter baekdonensis</name>
    <dbReference type="NCBI Taxonomy" id="875171"/>
    <lineage>
        <taxon>Bacteria</taxon>
        <taxon>Pseudomonadati</taxon>
        <taxon>Pseudomonadota</taxon>
        <taxon>Alphaproteobacteria</taxon>
        <taxon>Rhodobacterales</taxon>
        <taxon>Roseobacteraceae</taxon>
        <taxon>Celeribacter</taxon>
    </lineage>
</organism>
<dbReference type="KEGG" id="cbak:DA792_17200"/>
<evidence type="ECO:0000256" key="1">
    <source>
        <dbReference type="SAM" id="MobiDB-lite"/>
    </source>
</evidence>
<evidence type="ECO:0000313" key="3">
    <source>
        <dbReference type="EMBL" id="AVW92612.1"/>
    </source>
</evidence>
<dbReference type="Pfam" id="PF07332">
    <property type="entry name" value="Phage_holin_3_6"/>
    <property type="match status" value="1"/>
</dbReference>
<dbReference type="OrthoDB" id="9857146at2"/>
<dbReference type="EMBL" id="CP028475">
    <property type="protein sequence ID" value="AVW92612.1"/>
    <property type="molecule type" value="Genomic_DNA"/>
</dbReference>
<feature type="transmembrane region" description="Helical" evidence="2">
    <location>
        <begin position="21"/>
        <end position="46"/>
    </location>
</feature>
<keyword evidence="2" id="KW-1133">Transmembrane helix</keyword>
<reference evidence="3 4" key="1">
    <citation type="submission" date="2018-03" db="EMBL/GenBank/DDBJ databases">
        <title>The Complete Genome of Celeribacter baekdonensis strain LH4, a Thiosulfate-Oxidizing Alphaproteobacterium Isolated from Gulf of Mexico Continental Slope Sediments.</title>
        <authorList>
            <person name="Flood B.E."/>
            <person name="Bailey J.V."/>
            <person name="Leprich D."/>
        </authorList>
    </citation>
    <scope>NUCLEOTIDE SEQUENCE [LARGE SCALE GENOMIC DNA]</scope>
    <source>
        <strain evidence="3 4">LH4</strain>
    </source>
</reference>
<dbReference type="SUPFAM" id="SSF82866">
    <property type="entry name" value="Multidrug efflux transporter AcrB transmembrane domain"/>
    <property type="match status" value="1"/>
</dbReference>